<dbReference type="EMBL" id="JANPWB010000012">
    <property type="protein sequence ID" value="KAJ1112367.1"/>
    <property type="molecule type" value="Genomic_DNA"/>
</dbReference>
<dbReference type="AlphaFoldDB" id="A0AAV7NCR5"/>
<evidence type="ECO:0000256" key="1">
    <source>
        <dbReference type="SAM" id="MobiDB-lite"/>
    </source>
</evidence>
<accession>A0AAV7NCR5</accession>
<protein>
    <submittedName>
        <fullName evidence="2">Uncharacterized protein</fullName>
    </submittedName>
</protein>
<feature type="region of interest" description="Disordered" evidence="1">
    <location>
        <begin position="67"/>
        <end position="86"/>
    </location>
</feature>
<dbReference type="Proteomes" id="UP001066276">
    <property type="component" value="Chromosome 8"/>
</dbReference>
<organism evidence="2 3">
    <name type="scientific">Pleurodeles waltl</name>
    <name type="common">Iberian ribbed newt</name>
    <dbReference type="NCBI Taxonomy" id="8319"/>
    <lineage>
        <taxon>Eukaryota</taxon>
        <taxon>Metazoa</taxon>
        <taxon>Chordata</taxon>
        <taxon>Craniata</taxon>
        <taxon>Vertebrata</taxon>
        <taxon>Euteleostomi</taxon>
        <taxon>Amphibia</taxon>
        <taxon>Batrachia</taxon>
        <taxon>Caudata</taxon>
        <taxon>Salamandroidea</taxon>
        <taxon>Salamandridae</taxon>
        <taxon>Pleurodelinae</taxon>
        <taxon>Pleurodeles</taxon>
    </lineage>
</organism>
<evidence type="ECO:0000313" key="3">
    <source>
        <dbReference type="Proteomes" id="UP001066276"/>
    </source>
</evidence>
<gene>
    <name evidence="2" type="ORF">NDU88_000635</name>
</gene>
<evidence type="ECO:0000313" key="2">
    <source>
        <dbReference type="EMBL" id="KAJ1112367.1"/>
    </source>
</evidence>
<proteinExistence type="predicted"/>
<sequence>MGREDGTACRLVRATGQNGGRKDAMWLGAESIKSGVPPTRRRARRAKQMLEAAGAGRGPQIQVVSEVEGNAQRQRKRPGQWGPRHLHETCVTAVRMEERPKAR</sequence>
<keyword evidence="3" id="KW-1185">Reference proteome</keyword>
<name>A0AAV7NCR5_PLEWA</name>
<reference evidence="2" key="1">
    <citation type="journal article" date="2022" name="bioRxiv">
        <title>Sequencing and chromosome-scale assembly of the giantPleurodeles waltlgenome.</title>
        <authorList>
            <person name="Brown T."/>
            <person name="Elewa A."/>
            <person name="Iarovenko S."/>
            <person name="Subramanian E."/>
            <person name="Araus A.J."/>
            <person name="Petzold A."/>
            <person name="Susuki M."/>
            <person name="Suzuki K.-i.T."/>
            <person name="Hayashi T."/>
            <person name="Toyoda A."/>
            <person name="Oliveira C."/>
            <person name="Osipova E."/>
            <person name="Leigh N.D."/>
            <person name="Simon A."/>
            <person name="Yun M.H."/>
        </authorList>
    </citation>
    <scope>NUCLEOTIDE SEQUENCE</scope>
    <source>
        <strain evidence="2">20211129_DDA</strain>
        <tissue evidence="2">Liver</tissue>
    </source>
</reference>
<comment type="caution">
    <text evidence="2">The sequence shown here is derived from an EMBL/GenBank/DDBJ whole genome shotgun (WGS) entry which is preliminary data.</text>
</comment>